<dbReference type="EMBL" id="CM016560">
    <property type="protein sequence ID" value="TKV96456.1"/>
    <property type="molecule type" value="Genomic_DNA"/>
</dbReference>
<keyword evidence="3" id="KW-1185">Reference proteome</keyword>
<feature type="compositionally biased region" description="Pro residues" evidence="1">
    <location>
        <begin position="73"/>
        <end position="90"/>
    </location>
</feature>
<feature type="compositionally biased region" description="Low complexity" evidence="1">
    <location>
        <begin position="91"/>
        <end position="104"/>
    </location>
</feature>
<reference evidence="2" key="1">
    <citation type="submission" date="2019-03" db="EMBL/GenBank/DDBJ databases">
        <title>WGS assembly of Setaria viridis.</title>
        <authorList>
            <person name="Huang P."/>
            <person name="Jenkins J."/>
            <person name="Grimwood J."/>
            <person name="Barry K."/>
            <person name="Healey A."/>
            <person name="Mamidi S."/>
            <person name="Sreedasyam A."/>
            <person name="Shu S."/>
            <person name="Feldman M."/>
            <person name="Wu J."/>
            <person name="Yu Y."/>
            <person name="Chen C."/>
            <person name="Johnson J."/>
            <person name="Rokhsar D."/>
            <person name="Baxter I."/>
            <person name="Schmutz J."/>
            <person name="Brutnell T."/>
            <person name="Kellogg E."/>
        </authorList>
    </citation>
    <scope>NUCLEOTIDE SEQUENCE [LARGE SCALE GENOMIC DNA]</scope>
</reference>
<accession>A0A4U6TGQ0</accession>
<dbReference type="Gramene" id="TKV96456">
    <property type="protein sequence ID" value="TKV96456"/>
    <property type="gene ID" value="SEVIR_9G429650v2"/>
</dbReference>
<protein>
    <submittedName>
        <fullName evidence="2">Uncharacterized protein</fullName>
    </submittedName>
</protein>
<dbReference type="Proteomes" id="UP000298652">
    <property type="component" value="Chromosome 9"/>
</dbReference>
<name>A0A4U6TGQ0_SETVI</name>
<gene>
    <name evidence="2" type="ORF">SEVIR_9G429650v2</name>
</gene>
<feature type="region of interest" description="Disordered" evidence="1">
    <location>
        <begin position="68"/>
        <end position="111"/>
    </location>
</feature>
<evidence type="ECO:0000313" key="2">
    <source>
        <dbReference type="EMBL" id="TKV96456.1"/>
    </source>
</evidence>
<proteinExistence type="predicted"/>
<evidence type="ECO:0000256" key="1">
    <source>
        <dbReference type="SAM" id="MobiDB-lite"/>
    </source>
</evidence>
<evidence type="ECO:0000313" key="3">
    <source>
        <dbReference type="Proteomes" id="UP000298652"/>
    </source>
</evidence>
<sequence>MEVGAPARAAEAAGRSSSCRWRRRRWRSNKDRHTKVDGGGCRIRMPALCAARISATISTARPCSGCCSRPSRPSSPPPAPCRHPCSPPLRPRTSPSRRLVPPHRGSGDGGRRLSAAAALPLRLQLGHLLRMVRCPRRLLLLFLGS</sequence>
<dbReference type="AlphaFoldDB" id="A0A4U6TGQ0"/>
<organism evidence="2 3">
    <name type="scientific">Setaria viridis</name>
    <name type="common">Green bristlegrass</name>
    <name type="synonym">Setaria italica subsp. viridis</name>
    <dbReference type="NCBI Taxonomy" id="4556"/>
    <lineage>
        <taxon>Eukaryota</taxon>
        <taxon>Viridiplantae</taxon>
        <taxon>Streptophyta</taxon>
        <taxon>Embryophyta</taxon>
        <taxon>Tracheophyta</taxon>
        <taxon>Spermatophyta</taxon>
        <taxon>Magnoliopsida</taxon>
        <taxon>Liliopsida</taxon>
        <taxon>Poales</taxon>
        <taxon>Poaceae</taxon>
        <taxon>PACMAD clade</taxon>
        <taxon>Panicoideae</taxon>
        <taxon>Panicodae</taxon>
        <taxon>Paniceae</taxon>
        <taxon>Cenchrinae</taxon>
        <taxon>Setaria</taxon>
    </lineage>
</organism>